<keyword evidence="4" id="KW-1185">Reference proteome</keyword>
<dbReference type="EMBL" id="CP001359">
    <property type="protein sequence ID" value="ACL67227.1"/>
    <property type="molecule type" value="Genomic_DNA"/>
</dbReference>
<keyword evidence="2" id="KW-0472">Membrane</keyword>
<feature type="transmembrane region" description="Helical" evidence="2">
    <location>
        <begin position="20"/>
        <end position="39"/>
    </location>
</feature>
<feature type="region of interest" description="Disordered" evidence="1">
    <location>
        <begin position="97"/>
        <end position="144"/>
    </location>
</feature>
<keyword evidence="2" id="KW-0812">Transmembrane</keyword>
<evidence type="ECO:0000313" key="4">
    <source>
        <dbReference type="Proteomes" id="UP000007089"/>
    </source>
</evidence>
<gene>
    <name evidence="3" type="ordered locus">A2cp1_3904</name>
</gene>
<organism evidence="3 4">
    <name type="scientific">Anaeromyxobacter dehalogenans (strain ATCC BAA-258 / DSM 21875 / 2CP-1)</name>
    <dbReference type="NCBI Taxonomy" id="455488"/>
    <lineage>
        <taxon>Bacteria</taxon>
        <taxon>Pseudomonadati</taxon>
        <taxon>Myxococcota</taxon>
        <taxon>Myxococcia</taxon>
        <taxon>Myxococcales</taxon>
        <taxon>Cystobacterineae</taxon>
        <taxon>Anaeromyxobacteraceae</taxon>
        <taxon>Anaeromyxobacter</taxon>
    </lineage>
</organism>
<evidence type="ECO:0000313" key="3">
    <source>
        <dbReference type="EMBL" id="ACL67227.1"/>
    </source>
</evidence>
<sequence length="167" mass="16860">MSARAPARRAAPGLPGARLAGEIALAAALLAALGVFHIWSRTRVVAAGYALGELQKQHAELVAAQDQLRIELEMLRSPGQLERAVRTRLSGLGMAPPDRGAVLAAGPERPLDAPGRAGVDGVGHPPRPAEPSPSAGRAAAAGPVAAPGAAYALRGPLRAGRAPPGEP</sequence>
<evidence type="ECO:0008006" key="5">
    <source>
        <dbReference type="Google" id="ProtNLM"/>
    </source>
</evidence>
<protein>
    <recommendedName>
        <fullName evidence="5">Cell division protein FtsL</fullName>
    </recommendedName>
</protein>
<feature type="compositionally biased region" description="Low complexity" evidence="1">
    <location>
        <begin position="132"/>
        <end position="144"/>
    </location>
</feature>
<dbReference type="HOGENOM" id="CLU_1514856_0_0_7"/>
<dbReference type="RefSeq" id="WP_012527792.1">
    <property type="nucleotide sequence ID" value="NC_011891.1"/>
</dbReference>
<dbReference type="AlphaFoldDB" id="B8J8E1"/>
<keyword evidence="2" id="KW-1133">Transmembrane helix</keyword>
<evidence type="ECO:0000256" key="1">
    <source>
        <dbReference type="SAM" id="MobiDB-lite"/>
    </source>
</evidence>
<reference evidence="3" key="1">
    <citation type="submission" date="2009-01" db="EMBL/GenBank/DDBJ databases">
        <title>Complete sequence of Anaeromyxobacter dehalogenans 2CP-1.</title>
        <authorList>
            <consortium name="US DOE Joint Genome Institute"/>
            <person name="Lucas S."/>
            <person name="Copeland A."/>
            <person name="Lapidus A."/>
            <person name="Glavina del Rio T."/>
            <person name="Dalin E."/>
            <person name="Tice H."/>
            <person name="Bruce D."/>
            <person name="Goodwin L."/>
            <person name="Pitluck S."/>
            <person name="Saunders E."/>
            <person name="Brettin T."/>
            <person name="Detter J.C."/>
            <person name="Han C."/>
            <person name="Larimer F."/>
            <person name="Land M."/>
            <person name="Hauser L."/>
            <person name="Kyrpides N."/>
            <person name="Ovchinnikova G."/>
            <person name="Beliaev A.S."/>
            <person name="Richardson P."/>
        </authorList>
    </citation>
    <scope>NUCLEOTIDE SEQUENCE</scope>
    <source>
        <strain evidence="3">2CP-1</strain>
    </source>
</reference>
<name>B8J8E1_ANAD2</name>
<dbReference type="KEGG" id="acp:A2cp1_3904"/>
<evidence type="ECO:0000256" key="2">
    <source>
        <dbReference type="SAM" id="Phobius"/>
    </source>
</evidence>
<dbReference type="Proteomes" id="UP000007089">
    <property type="component" value="Chromosome"/>
</dbReference>
<accession>B8J8E1</accession>
<proteinExistence type="predicted"/>